<sequence length="434" mass="49305">MFDNKASKDISTISIQVLEIITSLENEIHEILSSILFAKANIIHPSIISLNKLYQELLLSNHARSNKQLVLPVTIHNINSILDSAQLSAYVYSDRLVYILDFPLIKSEPLKLYHIYSTPIQHPNSSLYTTILPEHKFLATNPSGELYISTSSLDHCKTFAEKKSVCNDLITYDADTRPICELQVLFGASKKIPSTCTSSTFAAQINTFQSLDDNRWLYILTNLTPCVLQCDDEISHHQIQGSGIINLKENCKLHTGYSTLTAHRSKKENTTSPIVIPQLDIQDCIEENKNVEIPYLFPISINEVPLDSLNNIKNQLNNQNEEIQKFKRKPFIERNQNGFSWFTIITGSLVLLIILYVLLKKYMKLQRQHHHGKNHCIQIFNNCLGSSRRRTTRVHAIPMETIRSPAPAPSCISEDEDDSLNTTQRSDANVQSLF</sequence>
<proteinExistence type="predicted"/>
<reference evidence="3 4" key="1">
    <citation type="journal article" date="2015" name="Nat. Commun.">
        <title>Outbred genome sequencing and CRISPR/Cas9 gene editing in butterflies.</title>
        <authorList>
            <person name="Li X."/>
            <person name="Fan D."/>
            <person name="Zhang W."/>
            <person name="Liu G."/>
            <person name="Zhang L."/>
            <person name="Zhao L."/>
            <person name="Fang X."/>
            <person name="Chen L."/>
            <person name="Dong Y."/>
            <person name="Chen Y."/>
            <person name="Ding Y."/>
            <person name="Zhao R."/>
            <person name="Feng M."/>
            <person name="Zhu Y."/>
            <person name="Feng Y."/>
            <person name="Jiang X."/>
            <person name="Zhu D."/>
            <person name="Xiang H."/>
            <person name="Feng X."/>
            <person name="Li S."/>
            <person name="Wang J."/>
            <person name="Zhang G."/>
            <person name="Kronforst M.R."/>
            <person name="Wang W."/>
        </authorList>
    </citation>
    <scope>NUCLEOTIDE SEQUENCE [LARGE SCALE GENOMIC DNA]</scope>
    <source>
        <strain evidence="3">Ya'a_city_454_Px</strain>
        <tissue evidence="3">Whole body</tissue>
    </source>
</reference>
<dbReference type="AlphaFoldDB" id="A0A0N1IQB5"/>
<organism evidence="3 4">
    <name type="scientific">Papilio xuthus</name>
    <name type="common">Asian swallowtail butterfly</name>
    <dbReference type="NCBI Taxonomy" id="66420"/>
    <lineage>
        <taxon>Eukaryota</taxon>
        <taxon>Metazoa</taxon>
        <taxon>Ecdysozoa</taxon>
        <taxon>Arthropoda</taxon>
        <taxon>Hexapoda</taxon>
        <taxon>Insecta</taxon>
        <taxon>Pterygota</taxon>
        <taxon>Neoptera</taxon>
        <taxon>Endopterygota</taxon>
        <taxon>Lepidoptera</taxon>
        <taxon>Glossata</taxon>
        <taxon>Ditrysia</taxon>
        <taxon>Papilionoidea</taxon>
        <taxon>Papilionidae</taxon>
        <taxon>Papilioninae</taxon>
        <taxon>Papilio</taxon>
    </lineage>
</organism>
<dbReference type="EMBL" id="LADI01003405">
    <property type="protein sequence ID" value="KPJ20585.1"/>
    <property type="molecule type" value="Genomic_DNA"/>
</dbReference>
<dbReference type="InterPro" id="IPR022048">
    <property type="entry name" value="Envelope_fusion-like"/>
</dbReference>
<gene>
    <name evidence="3" type="ORF">RR46_00723</name>
</gene>
<dbReference type="Pfam" id="PF12259">
    <property type="entry name" value="Baculo_F"/>
    <property type="match status" value="1"/>
</dbReference>
<keyword evidence="4" id="KW-1185">Reference proteome</keyword>
<evidence type="ECO:0000313" key="3">
    <source>
        <dbReference type="EMBL" id="KPJ20585.1"/>
    </source>
</evidence>
<feature type="transmembrane region" description="Helical" evidence="2">
    <location>
        <begin position="338"/>
        <end position="359"/>
    </location>
</feature>
<keyword evidence="2" id="KW-0472">Membrane</keyword>
<keyword evidence="2" id="KW-1133">Transmembrane helix</keyword>
<comment type="caution">
    <text evidence="3">The sequence shown here is derived from an EMBL/GenBank/DDBJ whole genome shotgun (WGS) entry which is preliminary data.</text>
</comment>
<accession>A0A0N1IQB5</accession>
<protein>
    <submittedName>
        <fullName evidence="3">Envelope fusion protein</fullName>
    </submittedName>
</protein>
<evidence type="ECO:0000256" key="2">
    <source>
        <dbReference type="SAM" id="Phobius"/>
    </source>
</evidence>
<feature type="region of interest" description="Disordered" evidence="1">
    <location>
        <begin position="403"/>
        <end position="422"/>
    </location>
</feature>
<dbReference type="STRING" id="66420.A0A0N1IQB5"/>
<evidence type="ECO:0000313" key="4">
    <source>
        <dbReference type="Proteomes" id="UP000053268"/>
    </source>
</evidence>
<evidence type="ECO:0000256" key="1">
    <source>
        <dbReference type="SAM" id="MobiDB-lite"/>
    </source>
</evidence>
<dbReference type="Proteomes" id="UP000053268">
    <property type="component" value="Unassembled WGS sequence"/>
</dbReference>
<keyword evidence="2" id="KW-0812">Transmembrane</keyword>
<name>A0A0N1IQB5_PAPXU</name>